<protein>
    <submittedName>
        <fullName evidence="2">Uncharacterized protein</fullName>
    </submittedName>
</protein>
<reference evidence="2" key="2">
    <citation type="submission" date="2025-09" db="UniProtKB">
        <authorList>
            <consortium name="Ensembl"/>
        </authorList>
    </citation>
    <scope>IDENTIFICATION</scope>
</reference>
<feature type="compositionally biased region" description="Low complexity" evidence="1">
    <location>
        <begin position="98"/>
        <end position="107"/>
    </location>
</feature>
<keyword evidence="3" id="KW-1185">Reference proteome</keyword>
<feature type="compositionally biased region" description="Basic and acidic residues" evidence="1">
    <location>
        <begin position="61"/>
        <end position="82"/>
    </location>
</feature>
<evidence type="ECO:0000313" key="2">
    <source>
        <dbReference type="Ensembl" id="ENSSVLP00005029966.1"/>
    </source>
</evidence>
<evidence type="ECO:0000256" key="1">
    <source>
        <dbReference type="SAM" id="MobiDB-lite"/>
    </source>
</evidence>
<organism evidence="2 3">
    <name type="scientific">Sciurus vulgaris</name>
    <name type="common">Eurasian red squirrel</name>
    <dbReference type="NCBI Taxonomy" id="55149"/>
    <lineage>
        <taxon>Eukaryota</taxon>
        <taxon>Metazoa</taxon>
        <taxon>Chordata</taxon>
        <taxon>Craniata</taxon>
        <taxon>Vertebrata</taxon>
        <taxon>Euteleostomi</taxon>
        <taxon>Mammalia</taxon>
        <taxon>Eutheria</taxon>
        <taxon>Euarchontoglires</taxon>
        <taxon>Glires</taxon>
        <taxon>Rodentia</taxon>
        <taxon>Sciuromorpha</taxon>
        <taxon>Sciuridae</taxon>
        <taxon>Sciurinae</taxon>
        <taxon>Sciurini</taxon>
        <taxon>Sciurus</taxon>
    </lineage>
</organism>
<sequence>MNRLWNVRHAQQHQGPPKWVPILGELQKTLQKGHQSRGPSVRASQSQPADHGRGCIPARPDAARHPADRSAPRGQGRLEPHPDQVPSCPHPCHALPTSSSSQLSLLP</sequence>
<proteinExistence type="predicted"/>
<dbReference type="Proteomes" id="UP000694564">
    <property type="component" value="Chromosome 17"/>
</dbReference>
<dbReference type="GeneTree" id="ENSGT00910000148545"/>
<dbReference type="AlphaFoldDB" id="A0A8D2JS51"/>
<name>A0A8D2JS51_SCIVU</name>
<dbReference type="Ensembl" id="ENSSVLT00005033279.1">
    <property type="protein sequence ID" value="ENSSVLP00005029966.1"/>
    <property type="gene ID" value="ENSSVLG00005023651.1"/>
</dbReference>
<dbReference type="OrthoDB" id="9837956at2759"/>
<reference evidence="2" key="1">
    <citation type="submission" date="2025-08" db="UniProtKB">
        <authorList>
            <consortium name="Ensembl"/>
        </authorList>
    </citation>
    <scope>IDENTIFICATION</scope>
</reference>
<evidence type="ECO:0000313" key="3">
    <source>
        <dbReference type="Proteomes" id="UP000694564"/>
    </source>
</evidence>
<feature type="region of interest" description="Disordered" evidence="1">
    <location>
        <begin position="30"/>
        <end position="107"/>
    </location>
</feature>
<accession>A0A8D2JS51</accession>